<dbReference type="Proteomes" id="UP001323405">
    <property type="component" value="Unassembled WGS sequence"/>
</dbReference>
<name>A0ABR0GMN0_9PEZI</name>
<reference evidence="1 2" key="1">
    <citation type="journal article" date="2023" name="bioRxiv">
        <title>High-quality genome assemblies of four members of thePodospora anserinaspecies complex.</title>
        <authorList>
            <person name="Ament-Velasquez S.L."/>
            <person name="Vogan A.A."/>
            <person name="Wallerman O."/>
            <person name="Hartmann F."/>
            <person name="Gautier V."/>
            <person name="Silar P."/>
            <person name="Giraud T."/>
            <person name="Johannesson H."/>
        </authorList>
    </citation>
    <scope>NUCLEOTIDE SEQUENCE [LARGE SCALE GENOMIC DNA]</scope>
    <source>
        <strain evidence="1 2">CBS 415.72m</strain>
    </source>
</reference>
<organism evidence="1 2">
    <name type="scientific">Podospora pseudocomata</name>
    <dbReference type="NCBI Taxonomy" id="2093779"/>
    <lineage>
        <taxon>Eukaryota</taxon>
        <taxon>Fungi</taxon>
        <taxon>Dikarya</taxon>
        <taxon>Ascomycota</taxon>
        <taxon>Pezizomycotina</taxon>
        <taxon>Sordariomycetes</taxon>
        <taxon>Sordariomycetidae</taxon>
        <taxon>Sordariales</taxon>
        <taxon>Podosporaceae</taxon>
        <taxon>Podospora</taxon>
    </lineage>
</organism>
<comment type="caution">
    <text evidence="1">The sequence shown here is derived from an EMBL/GenBank/DDBJ whole genome shotgun (WGS) entry which is preliminary data.</text>
</comment>
<keyword evidence="2" id="KW-1185">Reference proteome</keyword>
<evidence type="ECO:0000313" key="1">
    <source>
        <dbReference type="EMBL" id="KAK4657005.1"/>
    </source>
</evidence>
<sequence length="28" mass="2963">MLKKTTFLIRIGWSAVGRAAGGVEEGIT</sequence>
<evidence type="ECO:0000313" key="2">
    <source>
        <dbReference type="Proteomes" id="UP001323405"/>
    </source>
</evidence>
<proteinExistence type="predicted"/>
<gene>
    <name evidence="1" type="ORF">QC762_209100</name>
</gene>
<accession>A0ABR0GMN0</accession>
<protein>
    <submittedName>
        <fullName evidence="1">Uncharacterized protein</fullName>
    </submittedName>
</protein>
<dbReference type="EMBL" id="JAFFHA010000004">
    <property type="protein sequence ID" value="KAK4657005.1"/>
    <property type="molecule type" value="Genomic_DNA"/>
</dbReference>